<proteinExistence type="predicted"/>
<evidence type="ECO:0000256" key="1">
    <source>
        <dbReference type="SAM" id="MobiDB-lite"/>
    </source>
</evidence>
<feature type="region of interest" description="Disordered" evidence="1">
    <location>
        <begin position="184"/>
        <end position="227"/>
    </location>
</feature>
<feature type="compositionally biased region" description="Basic and acidic residues" evidence="1">
    <location>
        <begin position="62"/>
        <end position="101"/>
    </location>
</feature>
<feature type="non-terminal residue" evidence="2">
    <location>
        <position position="1"/>
    </location>
</feature>
<feature type="region of interest" description="Disordered" evidence="1">
    <location>
        <begin position="348"/>
        <end position="385"/>
    </location>
</feature>
<dbReference type="EMBL" id="ANIX01005286">
    <property type="protein sequence ID" value="ETO99642.1"/>
    <property type="molecule type" value="Genomic_DNA"/>
</dbReference>
<name>W2VPP4_PHYNI</name>
<dbReference type="AlphaFoldDB" id="W2VPP4"/>
<organism evidence="2 3">
    <name type="scientific">Phytophthora nicotianae CJ01A1</name>
    <dbReference type="NCBI Taxonomy" id="1317063"/>
    <lineage>
        <taxon>Eukaryota</taxon>
        <taxon>Sar</taxon>
        <taxon>Stramenopiles</taxon>
        <taxon>Oomycota</taxon>
        <taxon>Peronosporomycetes</taxon>
        <taxon>Peronosporales</taxon>
        <taxon>Peronosporaceae</taxon>
        <taxon>Phytophthora</taxon>
    </lineage>
</organism>
<feature type="non-terminal residue" evidence="2">
    <location>
        <position position="385"/>
    </location>
</feature>
<comment type="caution">
    <text evidence="2">The sequence shown here is derived from an EMBL/GenBank/DDBJ whole genome shotgun (WGS) entry which is preliminary data.</text>
</comment>
<dbReference type="OrthoDB" id="116454at2759"/>
<feature type="compositionally biased region" description="Basic and acidic residues" evidence="1">
    <location>
        <begin position="368"/>
        <end position="385"/>
    </location>
</feature>
<protein>
    <submittedName>
        <fullName evidence="2">Uncharacterized protein</fullName>
    </submittedName>
</protein>
<sequence>RWRELKKLGWQSKRPIGLSNDHTYFKPGKTKTDVPNVDFFAGAEALMQYLDRIDLVEIRREKAEERKGAAHGAQRKDTHEPGNDRRVDEAKEDGRESKLRPESTIPSRPYCPTQTSLISTSPHVMDNEAHASSPSSSASPPPQTRTAGGVETETPSSVCRNLDAELEAVDSSCSEYMQNPNIALANENQNDYMRLDSDDDTEDASVFSDDDDRGPSEAAFESNGIAPDLHFDPELLNAIGGVTEISRGNVDKTLLSDIKLNGWTDPSNVTPCPYMDEPYEARPDSWMSEDYPGIYDGDYGSTPGALNAAETSACAFFRLAPPGMCETIAGPSDDYFEANLDKRVAVQHAKQQARSRKHRDFQVQPPEQIKEAHKRTPELSGREIC</sequence>
<gene>
    <name evidence="2" type="ORF">F441_22942</name>
</gene>
<reference evidence="2 3" key="1">
    <citation type="submission" date="2013-11" db="EMBL/GenBank/DDBJ databases">
        <title>The Genome Sequence of Phytophthora parasitica CJ01A1.</title>
        <authorList>
            <consortium name="The Broad Institute Genomics Platform"/>
            <person name="Russ C."/>
            <person name="Tyler B."/>
            <person name="Panabieres F."/>
            <person name="Shan W."/>
            <person name="Tripathy S."/>
            <person name="Grunwald N."/>
            <person name="Machado M."/>
            <person name="Johnson C.S."/>
            <person name="Walker B."/>
            <person name="Young S.K."/>
            <person name="Zeng Q."/>
            <person name="Gargeya S."/>
            <person name="Fitzgerald M."/>
            <person name="Haas B."/>
            <person name="Abouelleil A."/>
            <person name="Allen A.W."/>
            <person name="Alvarado L."/>
            <person name="Arachchi H.M."/>
            <person name="Berlin A.M."/>
            <person name="Chapman S.B."/>
            <person name="Gainer-Dewar J."/>
            <person name="Goldberg J."/>
            <person name="Griggs A."/>
            <person name="Gujja S."/>
            <person name="Hansen M."/>
            <person name="Howarth C."/>
            <person name="Imamovic A."/>
            <person name="Ireland A."/>
            <person name="Larimer J."/>
            <person name="McCowan C."/>
            <person name="Murphy C."/>
            <person name="Pearson M."/>
            <person name="Poon T.W."/>
            <person name="Priest M."/>
            <person name="Roberts A."/>
            <person name="Saif S."/>
            <person name="Shea T."/>
            <person name="Sisk P."/>
            <person name="Sykes S."/>
            <person name="Wortman J."/>
            <person name="Nusbaum C."/>
            <person name="Birren B."/>
        </authorList>
    </citation>
    <scope>NUCLEOTIDE SEQUENCE [LARGE SCALE GENOMIC DNA]</scope>
    <source>
        <strain evidence="2 3">CJ01A1</strain>
    </source>
</reference>
<feature type="compositionally biased region" description="Polar residues" evidence="1">
    <location>
        <begin position="112"/>
        <end position="122"/>
    </location>
</feature>
<feature type="compositionally biased region" description="Acidic residues" evidence="1">
    <location>
        <begin position="197"/>
        <end position="212"/>
    </location>
</feature>
<feature type="region of interest" description="Disordered" evidence="1">
    <location>
        <begin position="62"/>
        <end position="157"/>
    </location>
</feature>
<dbReference type="Proteomes" id="UP000018958">
    <property type="component" value="Unassembled WGS sequence"/>
</dbReference>
<evidence type="ECO:0000313" key="2">
    <source>
        <dbReference type="EMBL" id="ETO99642.1"/>
    </source>
</evidence>
<dbReference type="PANTHER" id="PTHR37069:SF2">
    <property type="entry name" value="PIGGYBAC TRANSPOSABLE ELEMENT-DERIVED PROTEIN DOMAIN-CONTAINING PROTEIN"/>
    <property type="match status" value="1"/>
</dbReference>
<accession>W2VPP4</accession>
<evidence type="ECO:0000313" key="3">
    <source>
        <dbReference type="Proteomes" id="UP000018958"/>
    </source>
</evidence>
<dbReference type="PANTHER" id="PTHR37069">
    <property type="entry name" value="DDE_TNP_1_7 DOMAIN-CONTAINING PROTEIN"/>
    <property type="match status" value="1"/>
</dbReference>